<feature type="compositionally biased region" description="Polar residues" evidence="3">
    <location>
        <begin position="97"/>
        <end position="106"/>
    </location>
</feature>
<evidence type="ECO:0000256" key="3">
    <source>
        <dbReference type="SAM" id="MobiDB-lite"/>
    </source>
</evidence>
<dbReference type="EMBL" id="LN891062">
    <property type="protein sequence ID" value="CUS09953.1"/>
    <property type="molecule type" value="Genomic_DNA"/>
</dbReference>
<dbReference type="Proteomes" id="UP001412239">
    <property type="component" value="Unassembled WGS sequence"/>
</dbReference>
<sequence>MQQPLDTFVPCFLHPGYGIFDCPCYSPTSSPNVADNTSLIWHSEETPSSDSGSPQTIFGSDESISGFCTDDEASSLSSDERAMNLRPVDVTHGHRQPNATQHSNQEAADDTSIGGGTVTPVYTPHYNPSTISPNGTSELMRHHAPERSGPSSPIIMVSARVKKAMGSCEKQAPRGPGGAGRGVTKHPCLLGCGKEFSRTTDEKRHRETSSAHSRGEVQKYYQCDLCKTKFNRRDNLNQHKKRGTKGCKQAVEEIEQALEELEQAVKERERAKEWEQVSRLSQWILACAVS</sequence>
<dbReference type="SUPFAM" id="SSF57667">
    <property type="entry name" value="beta-beta-alpha zinc fingers"/>
    <property type="match status" value="1"/>
</dbReference>
<dbReference type="PROSITE" id="PS50157">
    <property type="entry name" value="ZINC_FINGER_C2H2_2"/>
    <property type="match status" value="2"/>
</dbReference>
<evidence type="ECO:0000259" key="4">
    <source>
        <dbReference type="PROSITE" id="PS50157"/>
    </source>
</evidence>
<feature type="coiled-coil region" evidence="2">
    <location>
        <begin position="244"/>
        <end position="274"/>
    </location>
</feature>
<keyword evidence="1" id="KW-0862">Zinc</keyword>
<organism evidence="5 6">
    <name type="scientific">Tuber aestivum</name>
    <name type="common">summer truffle</name>
    <dbReference type="NCBI Taxonomy" id="59557"/>
    <lineage>
        <taxon>Eukaryota</taxon>
        <taxon>Fungi</taxon>
        <taxon>Dikarya</taxon>
        <taxon>Ascomycota</taxon>
        <taxon>Pezizomycotina</taxon>
        <taxon>Pezizomycetes</taxon>
        <taxon>Pezizales</taxon>
        <taxon>Tuberaceae</taxon>
        <taxon>Tuber</taxon>
    </lineage>
</organism>
<feature type="region of interest" description="Disordered" evidence="3">
    <location>
        <begin position="91"/>
        <end position="118"/>
    </location>
</feature>
<dbReference type="GO" id="GO:0008270">
    <property type="term" value="F:zinc ion binding"/>
    <property type="evidence" value="ECO:0007669"/>
    <property type="project" value="UniProtKB-KW"/>
</dbReference>
<feature type="domain" description="C2H2-type" evidence="4">
    <location>
        <begin position="221"/>
        <end position="249"/>
    </location>
</feature>
<evidence type="ECO:0000256" key="1">
    <source>
        <dbReference type="PROSITE-ProRule" id="PRU00042"/>
    </source>
</evidence>
<gene>
    <name evidence="5" type="ORF">GSTUAT00005959001</name>
</gene>
<reference evidence="5" key="1">
    <citation type="submission" date="2015-10" db="EMBL/GenBank/DDBJ databases">
        <authorList>
            <person name="Regsiter A."/>
            <person name="william w."/>
        </authorList>
    </citation>
    <scope>NUCLEOTIDE SEQUENCE</scope>
    <source>
        <strain evidence="5">Montdore</strain>
    </source>
</reference>
<name>A0A292PTZ9_9PEZI</name>
<protein>
    <recommendedName>
        <fullName evidence="4">C2H2-type domain-containing protein</fullName>
    </recommendedName>
</protein>
<feature type="domain" description="C2H2-type" evidence="4">
    <location>
        <begin position="186"/>
        <end position="217"/>
    </location>
</feature>
<keyword evidence="1" id="KW-0863">Zinc-finger</keyword>
<dbReference type="InterPro" id="IPR013087">
    <property type="entry name" value="Znf_C2H2_type"/>
</dbReference>
<keyword evidence="1" id="KW-0479">Metal-binding</keyword>
<accession>A0A292PTZ9</accession>
<evidence type="ECO:0000313" key="5">
    <source>
        <dbReference type="EMBL" id="CUS09953.1"/>
    </source>
</evidence>
<keyword evidence="6" id="KW-1185">Reference proteome</keyword>
<dbReference type="AlphaFoldDB" id="A0A292PTZ9"/>
<evidence type="ECO:0000256" key="2">
    <source>
        <dbReference type="SAM" id="Coils"/>
    </source>
</evidence>
<evidence type="ECO:0000313" key="6">
    <source>
        <dbReference type="Proteomes" id="UP001412239"/>
    </source>
</evidence>
<keyword evidence="2" id="KW-0175">Coiled coil</keyword>
<dbReference type="InterPro" id="IPR036236">
    <property type="entry name" value="Znf_C2H2_sf"/>
</dbReference>
<proteinExistence type="predicted"/>
<dbReference type="Gene3D" id="3.30.160.60">
    <property type="entry name" value="Classic Zinc Finger"/>
    <property type="match status" value="1"/>
</dbReference>